<sequence>MKTTNESPKDQRDEDAAKPPLPHETDQNAQSQEEAEPRDIGKQAHEDIERGLVDTDRRGNLDGSGQPKQ</sequence>
<organism evidence="2 3">
    <name type="scientific">Caballeronia grimmiae</name>
    <dbReference type="NCBI Taxonomy" id="1071679"/>
    <lineage>
        <taxon>Bacteria</taxon>
        <taxon>Pseudomonadati</taxon>
        <taxon>Pseudomonadota</taxon>
        <taxon>Betaproteobacteria</taxon>
        <taxon>Burkholderiales</taxon>
        <taxon>Burkholderiaceae</taxon>
        <taxon>Caballeronia</taxon>
    </lineage>
</organism>
<dbReference type="Proteomes" id="UP000597138">
    <property type="component" value="Unassembled WGS sequence"/>
</dbReference>
<name>A0ABQ1QZS9_9BURK</name>
<feature type="region of interest" description="Disordered" evidence="1">
    <location>
        <begin position="1"/>
        <end position="69"/>
    </location>
</feature>
<dbReference type="RefSeq" id="WP_035966137.1">
    <property type="nucleotide sequence ID" value="NZ_BMEG01000001.1"/>
</dbReference>
<comment type="caution">
    <text evidence="2">The sequence shown here is derived from an EMBL/GenBank/DDBJ whole genome shotgun (WGS) entry which is preliminary data.</text>
</comment>
<dbReference type="EMBL" id="BMEG01000001">
    <property type="protein sequence ID" value="GGD50413.1"/>
    <property type="molecule type" value="Genomic_DNA"/>
</dbReference>
<gene>
    <name evidence="2" type="ORF">GCM10010985_00160</name>
</gene>
<accession>A0ABQ1QZS9</accession>
<protein>
    <recommendedName>
        <fullName evidence="4">MARCKS-like protein</fullName>
    </recommendedName>
</protein>
<keyword evidence="3" id="KW-1185">Reference proteome</keyword>
<feature type="compositionally biased region" description="Basic and acidic residues" evidence="1">
    <location>
        <begin position="7"/>
        <end position="26"/>
    </location>
</feature>
<evidence type="ECO:0000313" key="3">
    <source>
        <dbReference type="Proteomes" id="UP000597138"/>
    </source>
</evidence>
<evidence type="ECO:0008006" key="4">
    <source>
        <dbReference type="Google" id="ProtNLM"/>
    </source>
</evidence>
<evidence type="ECO:0000313" key="2">
    <source>
        <dbReference type="EMBL" id="GGD50413.1"/>
    </source>
</evidence>
<evidence type="ECO:0000256" key="1">
    <source>
        <dbReference type="SAM" id="MobiDB-lite"/>
    </source>
</evidence>
<reference evidence="3" key="1">
    <citation type="journal article" date="2019" name="Int. J. Syst. Evol. Microbiol.">
        <title>The Global Catalogue of Microorganisms (GCM) 10K type strain sequencing project: providing services to taxonomists for standard genome sequencing and annotation.</title>
        <authorList>
            <consortium name="The Broad Institute Genomics Platform"/>
            <consortium name="The Broad Institute Genome Sequencing Center for Infectious Disease"/>
            <person name="Wu L."/>
            <person name="Ma J."/>
        </authorList>
    </citation>
    <scope>NUCLEOTIDE SEQUENCE [LARGE SCALE GENOMIC DNA]</scope>
    <source>
        <strain evidence="3">CGMCC 1.11013</strain>
    </source>
</reference>
<feature type="compositionally biased region" description="Basic and acidic residues" evidence="1">
    <location>
        <begin position="35"/>
        <end position="60"/>
    </location>
</feature>
<proteinExistence type="predicted"/>